<sequence length="1219" mass="134545">MPQKDSPNRRRSIAAAGHSKPSTQKSRRRAYSIVGGDRLSPLAKARRSLVPRKSILKGSTAAQNPEQSSQGSTVIRGDASRKSLSRRVSFAESTWVRLSIPSTKAARVQFAEESPESSPTAQPDGPVTDENAYPGSSRRRRSSVRYSMAGSEDMDLTTVIPNADMVAGSTGEEEDSYDGDDMDMTQVVPSRGRSSVGGRQPLSQLQTGDGEAANESYSYSEEDSQAQSDMSQDHSEHIDFQIPITQSLRPANQDEVWLALRRMTEGGDTSVDMEEEQDEEEFDDGAGIDLEDARQRLLVARDSLPQSSQDTSLDEGAYPVQGSYAEASFTSTDDSLLADEGDLDGNKTLNMSRVLQRQSLGGLARERLSMGYQEMSMEESEIYGSVVPVLPEPEAREGTQPAQPPAQSTTEPSQAVLSKSTVFHPPTSEAPTPSLNASVPPGGRPPAPTEQPTKFPPSVPFTFTAPTMASQAKTIPKLPQKSPVKPTFSAAFAPPVARPTPRGSIGANPPSSPSKRPRPNNEDDAIRPSPAKRLAVASKWSDNVASPAGPSTQSPKPKPLSPSKRAPFQAAAPTGPASRRPSGYFARRKSLGVGLSAKVPEDSTKGAGPSKTLPKKNSVGRASLGGTSSTPWTRPQKSSQLVPTQEEVHIGEVYTPPPDTQGPEDSPMDPLDEEEDLAPAVLDMSAKFQQMSDPMEPEEEPAVPMSVGNRAGELYSSTRQWRERVEPTASEDDEETPPVSIDQFFELTGITFMDHLAAPRRSLHPSQQLRSQPRKQEEIPLAEYAIAVGIDVPQLALFTNISRELQNWMEKSKVEYMQAEDEATKLTPELFTEYVRADDEGKAELRHQLLLIRTHSRESAKADWYKWKHEWVNGLRVTAQQAFDSLESDARVLQGLQTRADELIPSLEQEYASIMRELEQEEAEIKEVERCDQGYLTELKVSLAEQGGEIEILQNDLSERKSTLQFSQEKLQELEAQRAEATAAIANAQRTLNMQQNGTRSEVFRLKEELEALEELHRFRLTKATPELVEYVYGSHFFVSIPCKKFIPTIKKISITRYEKTRYLHKDDFPELSDFFLRTAPKLLFDPQITNLQHVVRCLADYWTSCSQLRSQLNLLNIRYPISFQFNQPGDPGGFKVTAKVMLPRVHAKALISFLFPLDLFSKWPESLDGLDCEVTVGYGPIDRSAIIKAVIDHLATRNPSENYACLLDACIDAQALYA</sequence>
<evidence type="ECO:0000313" key="1">
    <source>
        <dbReference type="EMBL" id="TFK76777.1"/>
    </source>
</evidence>
<protein>
    <submittedName>
        <fullName evidence="1">Uncharacterized protein</fullName>
    </submittedName>
</protein>
<dbReference type="EMBL" id="ML208259">
    <property type="protein sequence ID" value="TFK76777.1"/>
    <property type="molecule type" value="Genomic_DNA"/>
</dbReference>
<evidence type="ECO:0000313" key="2">
    <source>
        <dbReference type="Proteomes" id="UP000308600"/>
    </source>
</evidence>
<keyword evidence="2" id="KW-1185">Reference proteome</keyword>
<gene>
    <name evidence="1" type="ORF">BDN72DRAFT_866650</name>
</gene>
<accession>A0ACD3BI99</accession>
<organism evidence="1 2">
    <name type="scientific">Pluteus cervinus</name>
    <dbReference type="NCBI Taxonomy" id="181527"/>
    <lineage>
        <taxon>Eukaryota</taxon>
        <taxon>Fungi</taxon>
        <taxon>Dikarya</taxon>
        <taxon>Basidiomycota</taxon>
        <taxon>Agaricomycotina</taxon>
        <taxon>Agaricomycetes</taxon>
        <taxon>Agaricomycetidae</taxon>
        <taxon>Agaricales</taxon>
        <taxon>Pluteineae</taxon>
        <taxon>Pluteaceae</taxon>
        <taxon>Pluteus</taxon>
    </lineage>
</organism>
<reference evidence="1 2" key="1">
    <citation type="journal article" date="2019" name="Nat. Ecol. Evol.">
        <title>Megaphylogeny resolves global patterns of mushroom evolution.</title>
        <authorList>
            <person name="Varga T."/>
            <person name="Krizsan K."/>
            <person name="Foldi C."/>
            <person name="Dima B."/>
            <person name="Sanchez-Garcia M."/>
            <person name="Sanchez-Ramirez S."/>
            <person name="Szollosi G.J."/>
            <person name="Szarkandi J.G."/>
            <person name="Papp V."/>
            <person name="Albert L."/>
            <person name="Andreopoulos W."/>
            <person name="Angelini C."/>
            <person name="Antonin V."/>
            <person name="Barry K.W."/>
            <person name="Bougher N.L."/>
            <person name="Buchanan P."/>
            <person name="Buyck B."/>
            <person name="Bense V."/>
            <person name="Catcheside P."/>
            <person name="Chovatia M."/>
            <person name="Cooper J."/>
            <person name="Damon W."/>
            <person name="Desjardin D."/>
            <person name="Finy P."/>
            <person name="Geml J."/>
            <person name="Haridas S."/>
            <person name="Hughes K."/>
            <person name="Justo A."/>
            <person name="Karasinski D."/>
            <person name="Kautmanova I."/>
            <person name="Kiss B."/>
            <person name="Kocsube S."/>
            <person name="Kotiranta H."/>
            <person name="LaButti K.M."/>
            <person name="Lechner B.E."/>
            <person name="Liimatainen K."/>
            <person name="Lipzen A."/>
            <person name="Lukacs Z."/>
            <person name="Mihaltcheva S."/>
            <person name="Morgado L.N."/>
            <person name="Niskanen T."/>
            <person name="Noordeloos M.E."/>
            <person name="Ohm R.A."/>
            <person name="Ortiz-Santana B."/>
            <person name="Ovrebo C."/>
            <person name="Racz N."/>
            <person name="Riley R."/>
            <person name="Savchenko A."/>
            <person name="Shiryaev A."/>
            <person name="Soop K."/>
            <person name="Spirin V."/>
            <person name="Szebenyi C."/>
            <person name="Tomsovsky M."/>
            <person name="Tulloss R.E."/>
            <person name="Uehling J."/>
            <person name="Grigoriev I.V."/>
            <person name="Vagvolgyi C."/>
            <person name="Papp T."/>
            <person name="Martin F.M."/>
            <person name="Miettinen O."/>
            <person name="Hibbett D.S."/>
            <person name="Nagy L.G."/>
        </authorList>
    </citation>
    <scope>NUCLEOTIDE SEQUENCE [LARGE SCALE GENOMIC DNA]</scope>
    <source>
        <strain evidence="1 2">NL-1719</strain>
    </source>
</reference>
<name>A0ACD3BI99_9AGAR</name>
<proteinExistence type="predicted"/>
<dbReference type="Proteomes" id="UP000308600">
    <property type="component" value="Unassembled WGS sequence"/>
</dbReference>